<dbReference type="RefSeq" id="WP_128794487.1">
    <property type="nucleotide sequence ID" value="NZ_CP034669.1"/>
</dbReference>
<dbReference type="Proteomes" id="UP000288758">
    <property type="component" value="Chromosome"/>
</dbReference>
<evidence type="ECO:0000313" key="1">
    <source>
        <dbReference type="EMBL" id="QAT82100.1"/>
    </source>
</evidence>
<organism evidence="1 2">
    <name type="scientific">Corallococcus coralloides</name>
    <name type="common">Myxococcus coralloides</name>
    <dbReference type="NCBI Taxonomy" id="184914"/>
    <lineage>
        <taxon>Bacteria</taxon>
        <taxon>Pseudomonadati</taxon>
        <taxon>Myxococcota</taxon>
        <taxon>Myxococcia</taxon>
        <taxon>Myxococcales</taxon>
        <taxon>Cystobacterineae</taxon>
        <taxon>Myxococcaceae</taxon>
        <taxon>Corallococcus</taxon>
    </lineage>
</organism>
<sequence length="221" mass="24705">MGIQRSHWAVPWAWAALMVACSTPNPDVRVRELPDGQLQVTGPLAGPFPTVEELAGNACEIMTRQPGASSGDYGMEYCALVYYSGAEDAYYLSHLSDVQGTSVGRTKSCLVPTKLDDPRHLDAVILGRGHNHPHNRRFSQKDMGRDREWVPSRIADSRTGKVLRRHLLLFYREKAGECRAYKFDYADREVAALRKGVWVPIGSVSDDQGNIELYNGQDWTP</sequence>
<evidence type="ECO:0008006" key="3">
    <source>
        <dbReference type="Google" id="ProtNLM"/>
    </source>
</evidence>
<dbReference type="EMBL" id="CP034669">
    <property type="protein sequence ID" value="QAT82100.1"/>
    <property type="molecule type" value="Genomic_DNA"/>
</dbReference>
<evidence type="ECO:0000313" key="2">
    <source>
        <dbReference type="Proteomes" id="UP000288758"/>
    </source>
</evidence>
<dbReference type="PROSITE" id="PS51257">
    <property type="entry name" value="PROKAR_LIPOPROTEIN"/>
    <property type="match status" value="1"/>
</dbReference>
<proteinExistence type="predicted"/>
<protein>
    <recommendedName>
        <fullName evidence="3">Lipoprotein</fullName>
    </recommendedName>
</protein>
<reference evidence="1 2" key="1">
    <citation type="submission" date="2018-12" db="EMBL/GenBank/DDBJ databases">
        <title>Complete Genome Sequence of the Corallopyronin A producing Myxobacterium Corallococcus coralloides B035.</title>
        <authorList>
            <person name="Bouhired S.M."/>
            <person name="Rupp O."/>
            <person name="Blom J."/>
            <person name="Schaeberle T.F."/>
            <person name="Kehraus S."/>
            <person name="Schiefer A."/>
            <person name="Pfarr K."/>
            <person name="Goesmann A."/>
            <person name="Hoerauf A."/>
            <person name="Koenig G.M."/>
        </authorList>
    </citation>
    <scope>NUCLEOTIDE SEQUENCE [LARGE SCALE GENOMIC DNA]</scope>
    <source>
        <strain evidence="1 2">B035</strain>
    </source>
</reference>
<gene>
    <name evidence="1" type="ORF">EJ065_0493</name>
</gene>
<name>A0A410RJL4_CORCK</name>
<accession>A0A410RJL4</accession>
<dbReference type="AlphaFoldDB" id="A0A410RJL4"/>